<organism evidence="1 2">
    <name type="scientific">Choristoneura fumiferana</name>
    <name type="common">Spruce budworm moth</name>
    <name type="synonym">Archips fumiferana</name>
    <dbReference type="NCBI Taxonomy" id="7141"/>
    <lineage>
        <taxon>Eukaryota</taxon>
        <taxon>Metazoa</taxon>
        <taxon>Ecdysozoa</taxon>
        <taxon>Arthropoda</taxon>
        <taxon>Hexapoda</taxon>
        <taxon>Insecta</taxon>
        <taxon>Pterygota</taxon>
        <taxon>Neoptera</taxon>
        <taxon>Endopterygota</taxon>
        <taxon>Lepidoptera</taxon>
        <taxon>Glossata</taxon>
        <taxon>Ditrysia</taxon>
        <taxon>Tortricoidea</taxon>
        <taxon>Tortricidae</taxon>
        <taxon>Tortricinae</taxon>
        <taxon>Choristoneura</taxon>
    </lineage>
</organism>
<sequence length="245" mass="27787">MELLAPSRCDNHSFIQASLSLHVVSRVWKDLAGGFRDLSRLLHSLFRSTWIGSRPFSETFVSSRARHFCLRMSGGAMLLRAGSQYVGVGKMQPEMILMMRTEGPTSFVNGHFGAPLIALFIFAFIITSVRCEIRKEQCSCQPLEYWFCHAVAFSGRSGQRMRKRRTCEDLTKIDTEIDTVSVSTLIGEKRYFENKLHAAGVSQAESARSCYSKMSLRAERYHFASGGRFQPKQLETYCLEESDPK</sequence>
<dbReference type="EMBL" id="CM046111">
    <property type="protein sequence ID" value="KAI8425142.1"/>
    <property type="molecule type" value="Genomic_DNA"/>
</dbReference>
<dbReference type="Proteomes" id="UP001064048">
    <property type="component" value="Chromosome 11"/>
</dbReference>
<reference evidence="1 2" key="1">
    <citation type="journal article" date="2022" name="Genome Biol. Evol.">
        <title>The Spruce Budworm Genome: Reconstructing the Evolutionary History of Antifreeze Proteins.</title>
        <authorList>
            <person name="Beliveau C."/>
            <person name="Gagne P."/>
            <person name="Picq S."/>
            <person name="Vernygora O."/>
            <person name="Keeling C.I."/>
            <person name="Pinkney K."/>
            <person name="Doucet D."/>
            <person name="Wen F."/>
            <person name="Johnston J.S."/>
            <person name="Maaroufi H."/>
            <person name="Boyle B."/>
            <person name="Laroche J."/>
            <person name="Dewar K."/>
            <person name="Juretic N."/>
            <person name="Blackburn G."/>
            <person name="Nisole A."/>
            <person name="Brunet B."/>
            <person name="Brandao M."/>
            <person name="Lumley L."/>
            <person name="Duan J."/>
            <person name="Quan G."/>
            <person name="Lucarotti C.J."/>
            <person name="Roe A.D."/>
            <person name="Sperling F.A.H."/>
            <person name="Levesque R.C."/>
            <person name="Cusson M."/>
        </authorList>
    </citation>
    <scope>NUCLEOTIDE SEQUENCE [LARGE SCALE GENOMIC DNA]</scope>
    <source>
        <strain evidence="1">Glfc:IPQL:Cfum</strain>
    </source>
</reference>
<protein>
    <submittedName>
        <fullName evidence="1">Uncharacterized protein</fullName>
    </submittedName>
</protein>
<evidence type="ECO:0000313" key="1">
    <source>
        <dbReference type="EMBL" id="KAI8425142.1"/>
    </source>
</evidence>
<gene>
    <name evidence="1" type="ORF">MSG28_006978</name>
</gene>
<accession>A0ACC0JLV6</accession>
<proteinExistence type="predicted"/>
<keyword evidence="2" id="KW-1185">Reference proteome</keyword>
<evidence type="ECO:0000313" key="2">
    <source>
        <dbReference type="Proteomes" id="UP001064048"/>
    </source>
</evidence>
<comment type="caution">
    <text evidence="1">The sequence shown here is derived from an EMBL/GenBank/DDBJ whole genome shotgun (WGS) entry which is preliminary data.</text>
</comment>
<name>A0ACC0JLV6_CHOFU</name>